<name>A0ABY9AVN9_PARCI</name>
<evidence type="ECO:0000313" key="2">
    <source>
        <dbReference type="Proteomes" id="UP001242732"/>
    </source>
</evidence>
<sequence>MAAPRGGLAAGILQGQQIFQNFHGQFQQAQQQRALDEVASARPVESTGFTADQGQQLESLAKQGFDNITFDDGAKAYVAKNSAGEARTVAMQGVTDFLGERTAGSMGRDQQDNLRMRAMADAIGRTDPARGLQMSLQAQQGLFAARKQGREEKQWAREDGVERIDAEMGAKLKQALVGPDGQPRQATADDYLANTRERALALAQAGYAKEADQAAKDHMAQSHIQIQLQAAARKEAAGKAAAALAAGDYTQLADVYNRFVPSGDKVTGIEAGKDGQLLVQRTGLDGKPMPPITLKDRGEALAMLKALDDPMALYQYSQHELLNQLRLRAEARADNADRRADNADGRAAAAHGLAMADRGERLAEKRELRDVREALARETDPKMTPTQLRAVRAGILQTPGSDTSKLKYDYDPTKVQKAFGETSTDPLSGKEKVKRNPAAEQEFQEFMADNPSIRDTDEGLVRFNRAKVQKDRASRQAGDAVKAQVRNAMSQENLDATAKKYGMTVDEVIKELQKQGISK</sequence>
<organism evidence="1 2">
    <name type="scientific">Paracidovorax citrulli</name>
    <name type="common">Acidovorax citrulli</name>
    <dbReference type="NCBI Taxonomy" id="80869"/>
    <lineage>
        <taxon>Bacteria</taxon>
        <taxon>Pseudomonadati</taxon>
        <taxon>Pseudomonadota</taxon>
        <taxon>Betaproteobacteria</taxon>
        <taxon>Burkholderiales</taxon>
        <taxon>Comamonadaceae</taxon>
        <taxon>Paracidovorax</taxon>
    </lineage>
</organism>
<reference evidence="1 2" key="1">
    <citation type="submission" date="2023-06" db="EMBL/GenBank/DDBJ databases">
        <authorList>
            <person name="Ham H."/>
            <person name="Park D.S."/>
        </authorList>
    </citation>
    <scope>NUCLEOTIDE SEQUENCE [LARGE SCALE GENOMIC DNA]</scope>
    <source>
        <strain evidence="1 2">KACC 17005</strain>
    </source>
</reference>
<dbReference type="RefSeq" id="WP_011795492.1">
    <property type="nucleotide sequence ID" value="NZ_CP023687.1"/>
</dbReference>
<gene>
    <name evidence="1" type="ORF">QRO08_09855</name>
</gene>
<proteinExistence type="predicted"/>
<evidence type="ECO:0000313" key="1">
    <source>
        <dbReference type="EMBL" id="WIY50842.1"/>
    </source>
</evidence>
<dbReference type="Proteomes" id="UP001242732">
    <property type="component" value="Chromosome"/>
</dbReference>
<dbReference type="EMBL" id="CP127363">
    <property type="protein sequence ID" value="WIY50842.1"/>
    <property type="molecule type" value="Genomic_DNA"/>
</dbReference>
<keyword evidence="2" id="KW-1185">Reference proteome</keyword>
<accession>A0ABY9AVN9</accession>
<protein>
    <submittedName>
        <fullName evidence="1">Uncharacterized protein</fullName>
    </submittedName>
</protein>